<keyword evidence="3" id="KW-1185">Reference proteome</keyword>
<organism evidence="2 3">
    <name type="scientific">Lactarius akahatsu</name>
    <dbReference type="NCBI Taxonomy" id="416441"/>
    <lineage>
        <taxon>Eukaryota</taxon>
        <taxon>Fungi</taxon>
        <taxon>Dikarya</taxon>
        <taxon>Basidiomycota</taxon>
        <taxon>Agaricomycotina</taxon>
        <taxon>Agaricomycetes</taxon>
        <taxon>Russulales</taxon>
        <taxon>Russulaceae</taxon>
        <taxon>Lactarius</taxon>
    </lineage>
</organism>
<evidence type="ECO:0000256" key="1">
    <source>
        <dbReference type="SAM" id="MobiDB-lite"/>
    </source>
</evidence>
<feature type="region of interest" description="Disordered" evidence="1">
    <location>
        <begin position="173"/>
        <end position="213"/>
    </location>
</feature>
<dbReference type="Proteomes" id="UP001201163">
    <property type="component" value="Unassembled WGS sequence"/>
</dbReference>
<proteinExistence type="predicted"/>
<reference evidence="2" key="1">
    <citation type="submission" date="2022-01" db="EMBL/GenBank/DDBJ databases">
        <title>Comparative genomics reveals a dynamic genome evolution in the ectomycorrhizal milk-cap (Lactarius) mushrooms.</title>
        <authorList>
            <consortium name="DOE Joint Genome Institute"/>
            <person name="Lebreton A."/>
            <person name="Tang N."/>
            <person name="Kuo A."/>
            <person name="LaButti K."/>
            <person name="Drula E."/>
            <person name="Barry K."/>
            <person name="Clum A."/>
            <person name="Lipzen A."/>
            <person name="Mousain D."/>
            <person name="Ng V."/>
            <person name="Wang R."/>
            <person name="Wang X."/>
            <person name="Dai Y."/>
            <person name="Henrissat B."/>
            <person name="Grigoriev I.V."/>
            <person name="Guerin-Laguette A."/>
            <person name="Yu F."/>
            <person name="Martin F.M."/>
        </authorList>
    </citation>
    <scope>NUCLEOTIDE SEQUENCE</scope>
    <source>
        <strain evidence="2">QP</strain>
    </source>
</reference>
<dbReference type="AlphaFoldDB" id="A0AAD4QFV9"/>
<feature type="region of interest" description="Disordered" evidence="1">
    <location>
        <begin position="85"/>
        <end position="112"/>
    </location>
</feature>
<feature type="compositionally biased region" description="Low complexity" evidence="1">
    <location>
        <begin position="89"/>
        <end position="106"/>
    </location>
</feature>
<name>A0AAD4QFV9_9AGAM</name>
<comment type="caution">
    <text evidence="2">The sequence shown here is derived from an EMBL/GenBank/DDBJ whole genome shotgun (WGS) entry which is preliminary data.</text>
</comment>
<protein>
    <submittedName>
        <fullName evidence="2">Uncharacterized protein</fullName>
    </submittedName>
</protein>
<dbReference type="EMBL" id="JAKELL010000010">
    <property type="protein sequence ID" value="KAH8996038.1"/>
    <property type="molecule type" value="Genomic_DNA"/>
</dbReference>
<gene>
    <name evidence="2" type="ORF">EDB92DRAFT_116416</name>
</gene>
<evidence type="ECO:0000313" key="2">
    <source>
        <dbReference type="EMBL" id="KAH8996038.1"/>
    </source>
</evidence>
<evidence type="ECO:0000313" key="3">
    <source>
        <dbReference type="Proteomes" id="UP001201163"/>
    </source>
</evidence>
<sequence length="213" mass="23781">MHRSCRARIRLHLDSLSFSLLPPLTAPRRFKQSQNLDIKDTSQSHAFTIYDLVDISMISILDFDMMTFASMFHFRRGRGRPSKAISHISSVPWPRSPNRSPSPASSDICPPSGLGRRASIISELDMACIDSPVSPSFPRMSEMFPSVPTYIVPPSTRSSFQTHPTRARALSSPAFLHSLTESTHAPPPPPPPQRIIVTSPQVFEPRTPRLARQ</sequence>
<accession>A0AAD4QFV9</accession>